<dbReference type="KEGG" id="afx:JZ786_15060"/>
<evidence type="ECO:0000313" key="2">
    <source>
        <dbReference type="Proteomes" id="UP000663505"/>
    </source>
</evidence>
<keyword evidence="2" id="KW-1185">Reference proteome</keyword>
<sequence>MLDILRLYDRDERLQAEQPGTRREAAFGVVRLVDTVSTHSTVIYSRLTAEDADQVIQREALYFKQMAHTVEWKLFSHDAPHDLGERLLSQGFSAEEPESIMVLELDQAPPSLLCRTAWISVPRFQSTVYIESTRLGKWFVRAMSQTPKGYQTTDTVCRNDGLRT</sequence>
<reference evidence="1 2" key="1">
    <citation type="submission" date="2021-02" db="EMBL/GenBank/DDBJ databases">
        <title>Alicyclobacillus curvatus sp. nov. and Alicyclobacillus mengziensis sp. nov., two acidophilic bacteria isolated from acid mine drainage.</title>
        <authorList>
            <person name="Huang Y."/>
        </authorList>
    </citation>
    <scope>NUCLEOTIDE SEQUENCE [LARGE SCALE GENOMIC DNA]</scope>
    <source>
        <strain evidence="1 2">S30H14</strain>
    </source>
</reference>
<organism evidence="1 2">
    <name type="scientific">Alicyclobacillus mengziensis</name>
    <dbReference type="NCBI Taxonomy" id="2931921"/>
    <lineage>
        <taxon>Bacteria</taxon>
        <taxon>Bacillati</taxon>
        <taxon>Bacillota</taxon>
        <taxon>Bacilli</taxon>
        <taxon>Bacillales</taxon>
        <taxon>Alicyclobacillaceae</taxon>
        <taxon>Alicyclobacillus</taxon>
    </lineage>
</organism>
<protein>
    <submittedName>
        <fullName evidence="1">Uncharacterized protein</fullName>
    </submittedName>
</protein>
<dbReference type="AlphaFoldDB" id="A0A9X7Z620"/>
<name>A0A9X7Z620_9BACL</name>
<accession>A0A9X7Z620</accession>
<gene>
    <name evidence="1" type="ORF">JZ786_15060</name>
</gene>
<evidence type="ECO:0000313" key="1">
    <source>
        <dbReference type="EMBL" id="QSO45856.1"/>
    </source>
</evidence>
<proteinExistence type="predicted"/>
<dbReference type="Gene3D" id="3.40.630.30">
    <property type="match status" value="1"/>
</dbReference>
<dbReference type="EMBL" id="CP071182">
    <property type="protein sequence ID" value="QSO45856.1"/>
    <property type="molecule type" value="Genomic_DNA"/>
</dbReference>
<dbReference type="Proteomes" id="UP000663505">
    <property type="component" value="Chromosome"/>
</dbReference>
<dbReference type="RefSeq" id="WP_206655229.1">
    <property type="nucleotide sequence ID" value="NZ_CP071182.1"/>
</dbReference>